<protein>
    <recommendedName>
        <fullName evidence="1">diguanylate cyclase</fullName>
        <ecNumber evidence="1">2.7.7.65</ecNumber>
    </recommendedName>
</protein>
<dbReference type="GO" id="GO:0043709">
    <property type="term" value="P:cell adhesion involved in single-species biofilm formation"/>
    <property type="evidence" value="ECO:0007669"/>
    <property type="project" value="TreeGrafter"/>
</dbReference>
<evidence type="ECO:0000256" key="2">
    <source>
        <dbReference type="ARBA" id="ARBA00034247"/>
    </source>
</evidence>
<evidence type="ECO:0000259" key="3">
    <source>
        <dbReference type="PROSITE" id="PS50887"/>
    </source>
</evidence>
<evidence type="ECO:0000313" key="5">
    <source>
        <dbReference type="Proteomes" id="UP000502179"/>
    </source>
</evidence>
<dbReference type="GO" id="GO:0005886">
    <property type="term" value="C:plasma membrane"/>
    <property type="evidence" value="ECO:0007669"/>
    <property type="project" value="TreeGrafter"/>
</dbReference>
<organism evidence="4 5">
    <name type="scientific">Thermosulfuriphilus ammonigenes</name>
    <dbReference type="NCBI Taxonomy" id="1936021"/>
    <lineage>
        <taxon>Bacteria</taxon>
        <taxon>Pseudomonadati</taxon>
        <taxon>Thermodesulfobacteriota</taxon>
        <taxon>Thermodesulfobacteria</taxon>
        <taxon>Thermodesulfobacteriales</taxon>
        <taxon>Thermodesulfobacteriaceae</taxon>
        <taxon>Thermosulfuriphilus</taxon>
    </lineage>
</organism>
<evidence type="ECO:0000313" key="4">
    <source>
        <dbReference type="EMBL" id="QIJ72493.1"/>
    </source>
</evidence>
<dbReference type="SMART" id="SM00267">
    <property type="entry name" value="GGDEF"/>
    <property type="match status" value="1"/>
</dbReference>
<dbReference type="FunFam" id="3.30.70.270:FF:000001">
    <property type="entry name" value="Diguanylate cyclase domain protein"/>
    <property type="match status" value="1"/>
</dbReference>
<keyword evidence="5" id="KW-1185">Reference proteome</keyword>
<dbReference type="GO" id="GO:1902201">
    <property type="term" value="P:negative regulation of bacterial-type flagellum-dependent cell motility"/>
    <property type="evidence" value="ECO:0007669"/>
    <property type="project" value="TreeGrafter"/>
</dbReference>
<dbReference type="PANTHER" id="PTHR45138">
    <property type="entry name" value="REGULATORY COMPONENTS OF SENSORY TRANSDUCTION SYSTEM"/>
    <property type="match status" value="1"/>
</dbReference>
<dbReference type="InterPro" id="IPR029787">
    <property type="entry name" value="Nucleotide_cyclase"/>
</dbReference>
<sequence>METYLELARRLQEAAGADESLLAEAAKALETLVRRCQQLEQAVVVDELTGLYKLSYFRTQVESALEQARRGNFACALIMMDLDFFKQINDTYGHLAGNRVLQVVARTIRESIRKTDIAARYGGEEFAILLPATGLEGAVSLCRRLKRAITGLRVKDNGREIKVTASFGIAVFKPHHQIDWQDFIRQADEQLLRAKKDGRNCIRHPDWRSLFSSQAGVSSEERALLFGGEE</sequence>
<accession>A0A6G7PYL0</accession>
<proteinExistence type="predicted"/>
<name>A0A6G7PYL0_9BACT</name>
<dbReference type="EC" id="2.7.7.65" evidence="1"/>
<dbReference type="CDD" id="cd01949">
    <property type="entry name" value="GGDEF"/>
    <property type="match status" value="1"/>
</dbReference>
<dbReference type="NCBIfam" id="TIGR00254">
    <property type="entry name" value="GGDEF"/>
    <property type="match status" value="1"/>
</dbReference>
<dbReference type="Pfam" id="PF00990">
    <property type="entry name" value="GGDEF"/>
    <property type="match status" value="1"/>
</dbReference>
<dbReference type="InterPro" id="IPR000160">
    <property type="entry name" value="GGDEF_dom"/>
</dbReference>
<dbReference type="Proteomes" id="UP000502179">
    <property type="component" value="Chromosome"/>
</dbReference>
<dbReference type="SUPFAM" id="SSF55073">
    <property type="entry name" value="Nucleotide cyclase"/>
    <property type="match status" value="1"/>
</dbReference>
<evidence type="ECO:0000256" key="1">
    <source>
        <dbReference type="ARBA" id="ARBA00012528"/>
    </source>
</evidence>
<dbReference type="EMBL" id="CP048877">
    <property type="protein sequence ID" value="QIJ72493.1"/>
    <property type="molecule type" value="Genomic_DNA"/>
</dbReference>
<dbReference type="InterPro" id="IPR043128">
    <property type="entry name" value="Rev_trsase/Diguanyl_cyclase"/>
</dbReference>
<dbReference type="Gene3D" id="3.30.70.270">
    <property type="match status" value="1"/>
</dbReference>
<dbReference type="InterPro" id="IPR050469">
    <property type="entry name" value="Diguanylate_Cyclase"/>
</dbReference>
<comment type="catalytic activity">
    <reaction evidence="2">
        <text>2 GTP = 3',3'-c-di-GMP + 2 diphosphate</text>
        <dbReference type="Rhea" id="RHEA:24898"/>
        <dbReference type="ChEBI" id="CHEBI:33019"/>
        <dbReference type="ChEBI" id="CHEBI:37565"/>
        <dbReference type="ChEBI" id="CHEBI:58805"/>
        <dbReference type="EC" id="2.7.7.65"/>
    </reaction>
</comment>
<dbReference type="GO" id="GO:0052621">
    <property type="term" value="F:diguanylate cyclase activity"/>
    <property type="evidence" value="ECO:0007669"/>
    <property type="project" value="UniProtKB-EC"/>
</dbReference>
<dbReference type="PROSITE" id="PS50887">
    <property type="entry name" value="GGDEF"/>
    <property type="match status" value="1"/>
</dbReference>
<dbReference type="AlphaFoldDB" id="A0A6G7PYL0"/>
<reference evidence="4 5" key="1">
    <citation type="submission" date="2020-02" db="EMBL/GenBank/DDBJ databases">
        <title>Genome analysis of Thermosulfuriphilus ammonigenes ST65T, an anaerobic thermophilic chemolithoautotrophic bacterium isolated from a deep-sea hydrothermal vent.</title>
        <authorList>
            <person name="Slobodkina G."/>
            <person name="Allioux M."/>
            <person name="Merkel A."/>
            <person name="Alain K."/>
            <person name="Jebbar M."/>
            <person name="Slobodkin A."/>
        </authorList>
    </citation>
    <scope>NUCLEOTIDE SEQUENCE [LARGE SCALE GENOMIC DNA]</scope>
    <source>
        <strain evidence="4 5">ST65</strain>
    </source>
</reference>
<dbReference type="KEGG" id="tav:G4V39_09515"/>
<dbReference type="RefSeq" id="WP_166032710.1">
    <property type="nucleotide sequence ID" value="NZ_CP048877.1"/>
</dbReference>
<feature type="domain" description="GGDEF" evidence="3">
    <location>
        <begin position="73"/>
        <end position="207"/>
    </location>
</feature>
<dbReference type="PANTHER" id="PTHR45138:SF9">
    <property type="entry name" value="DIGUANYLATE CYCLASE DGCM-RELATED"/>
    <property type="match status" value="1"/>
</dbReference>
<gene>
    <name evidence="4" type="ORF">G4V39_09515</name>
</gene>